<dbReference type="AlphaFoldDB" id="E9H973"/>
<dbReference type="KEGG" id="dpx:DAPPUDRAFT_111450"/>
<accession>E9H973</accession>
<evidence type="ECO:0000313" key="1">
    <source>
        <dbReference type="EMBL" id="EFX71753.1"/>
    </source>
</evidence>
<dbReference type="GO" id="GO:0015929">
    <property type="term" value="F:hexosaminidase activity"/>
    <property type="evidence" value="ECO:0000318"/>
    <property type="project" value="GO_Central"/>
</dbReference>
<name>E9H973_DAPPU</name>
<dbReference type="InParanoid" id="E9H973"/>
<keyword evidence="2" id="KW-1185">Reference proteome</keyword>
<sequence>MALKLNTLTEFVSKLRFNADESSDKNQSFIAVDNLIKKFPKNNLSDLENFERRFKRKVLNQELAHGNLEVLLGRTVREEKVDKQFLATNDDASFTPSATKILANRVPVEAPVLARVFALRSELIVFTSANPSSPSMQIASFWTDFSVSSTNDPGAIKCRNSLKSMINASINQSWNAEWMTSAKGSATQNSTKCFLLSNLLSTASTRLKAKTALTYVNAKKESKTKQKTSFDSLRRESESSFDAVYDTNTAKEWFETHVKPMADRVNELLMAIETLRTKNVWPRRPL</sequence>
<dbReference type="PANTHER" id="PTHR21040:SF13">
    <property type="entry name" value="BETA-N-ACETYLHEXOSAMINIDASE"/>
    <property type="match status" value="1"/>
</dbReference>
<organism evidence="1 2">
    <name type="scientific">Daphnia pulex</name>
    <name type="common">Water flea</name>
    <dbReference type="NCBI Taxonomy" id="6669"/>
    <lineage>
        <taxon>Eukaryota</taxon>
        <taxon>Metazoa</taxon>
        <taxon>Ecdysozoa</taxon>
        <taxon>Arthropoda</taxon>
        <taxon>Crustacea</taxon>
        <taxon>Branchiopoda</taxon>
        <taxon>Diplostraca</taxon>
        <taxon>Cladocera</taxon>
        <taxon>Anomopoda</taxon>
        <taxon>Daphniidae</taxon>
        <taxon>Daphnia</taxon>
    </lineage>
</organism>
<protein>
    <submittedName>
        <fullName evidence="1">Uncharacterized protein</fullName>
    </submittedName>
</protein>
<dbReference type="PANTHER" id="PTHR21040">
    <property type="entry name" value="BCDNA.GH04120"/>
    <property type="match status" value="1"/>
</dbReference>
<evidence type="ECO:0000313" key="2">
    <source>
        <dbReference type="Proteomes" id="UP000000305"/>
    </source>
</evidence>
<dbReference type="EMBL" id="GL732607">
    <property type="protein sequence ID" value="EFX71753.1"/>
    <property type="molecule type" value="Genomic_DNA"/>
</dbReference>
<proteinExistence type="predicted"/>
<reference evidence="1 2" key="1">
    <citation type="journal article" date="2011" name="Science">
        <title>The ecoresponsive genome of Daphnia pulex.</title>
        <authorList>
            <person name="Colbourne J.K."/>
            <person name="Pfrender M.E."/>
            <person name="Gilbert D."/>
            <person name="Thomas W.K."/>
            <person name="Tucker A."/>
            <person name="Oakley T.H."/>
            <person name="Tokishita S."/>
            <person name="Aerts A."/>
            <person name="Arnold G.J."/>
            <person name="Basu M.K."/>
            <person name="Bauer D.J."/>
            <person name="Caceres C.E."/>
            <person name="Carmel L."/>
            <person name="Casola C."/>
            <person name="Choi J.H."/>
            <person name="Detter J.C."/>
            <person name="Dong Q."/>
            <person name="Dusheyko S."/>
            <person name="Eads B.D."/>
            <person name="Frohlich T."/>
            <person name="Geiler-Samerotte K.A."/>
            <person name="Gerlach D."/>
            <person name="Hatcher P."/>
            <person name="Jogdeo S."/>
            <person name="Krijgsveld J."/>
            <person name="Kriventseva E.V."/>
            <person name="Kultz D."/>
            <person name="Laforsch C."/>
            <person name="Lindquist E."/>
            <person name="Lopez J."/>
            <person name="Manak J.R."/>
            <person name="Muller J."/>
            <person name="Pangilinan J."/>
            <person name="Patwardhan R.P."/>
            <person name="Pitluck S."/>
            <person name="Pritham E.J."/>
            <person name="Rechtsteiner A."/>
            <person name="Rho M."/>
            <person name="Rogozin I.B."/>
            <person name="Sakarya O."/>
            <person name="Salamov A."/>
            <person name="Schaack S."/>
            <person name="Shapiro H."/>
            <person name="Shiga Y."/>
            <person name="Skalitzky C."/>
            <person name="Smith Z."/>
            <person name="Souvorov A."/>
            <person name="Sung W."/>
            <person name="Tang Z."/>
            <person name="Tsuchiya D."/>
            <person name="Tu H."/>
            <person name="Vos H."/>
            <person name="Wang M."/>
            <person name="Wolf Y.I."/>
            <person name="Yamagata H."/>
            <person name="Yamada T."/>
            <person name="Ye Y."/>
            <person name="Shaw J.R."/>
            <person name="Andrews J."/>
            <person name="Crease T.J."/>
            <person name="Tang H."/>
            <person name="Lucas S.M."/>
            <person name="Robertson H.M."/>
            <person name="Bork P."/>
            <person name="Koonin E.V."/>
            <person name="Zdobnov E.M."/>
            <person name="Grigoriev I.V."/>
            <person name="Lynch M."/>
            <person name="Boore J.L."/>
        </authorList>
    </citation>
    <scope>NUCLEOTIDE SEQUENCE [LARGE SCALE GENOMIC DNA]</scope>
</reference>
<dbReference type="InterPro" id="IPR038901">
    <property type="entry name" value="HEXDC-like"/>
</dbReference>
<dbReference type="Proteomes" id="UP000000305">
    <property type="component" value="Unassembled WGS sequence"/>
</dbReference>
<dbReference type="HOGENOM" id="CLU_974066_0_0_1"/>
<gene>
    <name evidence="1" type="ORF">DAPPUDRAFT_111450</name>
</gene>